<feature type="compositionally biased region" description="Polar residues" evidence="1">
    <location>
        <begin position="12"/>
        <end position="21"/>
    </location>
</feature>
<dbReference type="AlphaFoldDB" id="A0A1L9VXF7"/>
<organism evidence="2 3">
    <name type="scientific">Aspergillus glaucus CBS 516.65</name>
    <dbReference type="NCBI Taxonomy" id="1160497"/>
    <lineage>
        <taxon>Eukaryota</taxon>
        <taxon>Fungi</taxon>
        <taxon>Dikarya</taxon>
        <taxon>Ascomycota</taxon>
        <taxon>Pezizomycotina</taxon>
        <taxon>Eurotiomycetes</taxon>
        <taxon>Eurotiomycetidae</taxon>
        <taxon>Eurotiales</taxon>
        <taxon>Aspergillaceae</taxon>
        <taxon>Aspergillus</taxon>
        <taxon>Aspergillus subgen. Aspergillus</taxon>
    </lineage>
</organism>
<protein>
    <submittedName>
        <fullName evidence="2">Uncharacterized protein</fullName>
    </submittedName>
</protein>
<dbReference type="RefSeq" id="XP_022405261.1">
    <property type="nucleotide sequence ID" value="XM_022543152.1"/>
</dbReference>
<dbReference type="EMBL" id="KV878889">
    <property type="protein sequence ID" value="OJJ88585.1"/>
    <property type="molecule type" value="Genomic_DNA"/>
</dbReference>
<gene>
    <name evidence="2" type="ORF">ASPGLDRAFT_22096</name>
</gene>
<proteinExistence type="predicted"/>
<dbReference type="VEuPathDB" id="FungiDB:ASPGLDRAFT_22096"/>
<name>A0A1L9VXF7_ASPGL</name>
<keyword evidence="3" id="KW-1185">Reference proteome</keyword>
<evidence type="ECO:0000313" key="2">
    <source>
        <dbReference type="EMBL" id="OJJ88585.1"/>
    </source>
</evidence>
<reference evidence="3" key="1">
    <citation type="journal article" date="2017" name="Genome Biol.">
        <title>Comparative genomics reveals high biological diversity and specific adaptations in the industrially and medically important fungal genus Aspergillus.</title>
        <authorList>
            <person name="de Vries R.P."/>
            <person name="Riley R."/>
            <person name="Wiebenga A."/>
            <person name="Aguilar-Osorio G."/>
            <person name="Amillis S."/>
            <person name="Uchima C.A."/>
            <person name="Anderluh G."/>
            <person name="Asadollahi M."/>
            <person name="Askin M."/>
            <person name="Barry K."/>
            <person name="Battaglia E."/>
            <person name="Bayram O."/>
            <person name="Benocci T."/>
            <person name="Braus-Stromeyer S.A."/>
            <person name="Caldana C."/>
            <person name="Canovas D."/>
            <person name="Cerqueira G.C."/>
            <person name="Chen F."/>
            <person name="Chen W."/>
            <person name="Choi C."/>
            <person name="Clum A."/>
            <person name="Dos Santos R.A."/>
            <person name="Damasio A.R."/>
            <person name="Diallinas G."/>
            <person name="Emri T."/>
            <person name="Fekete E."/>
            <person name="Flipphi M."/>
            <person name="Freyberg S."/>
            <person name="Gallo A."/>
            <person name="Gournas C."/>
            <person name="Habgood R."/>
            <person name="Hainaut M."/>
            <person name="Harispe M.L."/>
            <person name="Henrissat B."/>
            <person name="Hilden K.S."/>
            <person name="Hope R."/>
            <person name="Hossain A."/>
            <person name="Karabika E."/>
            <person name="Karaffa L."/>
            <person name="Karanyi Z."/>
            <person name="Krasevec N."/>
            <person name="Kuo A."/>
            <person name="Kusch H."/>
            <person name="LaButti K."/>
            <person name="Lagendijk E.L."/>
            <person name="Lapidus A."/>
            <person name="Levasseur A."/>
            <person name="Lindquist E."/>
            <person name="Lipzen A."/>
            <person name="Logrieco A.F."/>
            <person name="MacCabe A."/>
            <person name="Maekelae M.R."/>
            <person name="Malavazi I."/>
            <person name="Melin P."/>
            <person name="Meyer V."/>
            <person name="Mielnichuk N."/>
            <person name="Miskei M."/>
            <person name="Molnar A.P."/>
            <person name="Mule G."/>
            <person name="Ngan C.Y."/>
            <person name="Orejas M."/>
            <person name="Orosz E."/>
            <person name="Ouedraogo J.P."/>
            <person name="Overkamp K.M."/>
            <person name="Park H.-S."/>
            <person name="Perrone G."/>
            <person name="Piumi F."/>
            <person name="Punt P.J."/>
            <person name="Ram A.F."/>
            <person name="Ramon A."/>
            <person name="Rauscher S."/>
            <person name="Record E."/>
            <person name="Riano-Pachon D.M."/>
            <person name="Robert V."/>
            <person name="Roehrig J."/>
            <person name="Ruller R."/>
            <person name="Salamov A."/>
            <person name="Salih N.S."/>
            <person name="Samson R.A."/>
            <person name="Sandor E."/>
            <person name="Sanguinetti M."/>
            <person name="Schuetze T."/>
            <person name="Sepcic K."/>
            <person name="Shelest E."/>
            <person name="Sherlock G."/>
            <person name="Sophianopoulou V."/>
            <person name="Squina F.M."/>
            <person name="Sun H."/>
            <person name="Susca A."/>
            <person name="Todd R.B."/>
            <person name="Tsang A."/>
            <person name="Unkles S.E."/>
            <person name="van de Wiele N."/>
            <person name="van Rossen-Uffink D."/>
            <person name="Oliveira J.V."/>
            <person name="Vesth T.C."/>
            <person name="Visser J."/>
            <person name="Yu J.-H."/>
            <person name="Zhou M."/>
            <person name="Andersen M.R."/>
            <person name="Archer D.B."/>
            <person name="Baker S.E."/>
            <person name="Benoit I."/>
            <person name="Brakhage A.A."/>
            <person name="Braus G.H."/>
            <person name="Fischer R."/>
            <person name="Frisvad J.C."/>
            <person name="Goldman G.H."/>
            <person name="Houbraken J."/>
            <person name="Oakley B."/>
            <person name="Pocsi I."/>
            <person name="Scazzocchio C."/>
            <person name="Seiboth B."/>
            <person name="vanKuyk P.A."/>
            <person name="Wortman J."/>
            <person name="Dyer P.S."/>
            <person name="Grigoriev I.V."/>
        </authorList>
    </citation>
    <scope>NUCLEOTIDE SEQUENCE [LARGE SCALE GENOMIC DNA]</scope>
    <source>
        <strain evidence="3">CBS 516.65</strain>
    </source>
</reference>
<feature type="region of interest" description="Disordered" evidence="1">
    <location>
        <begin position="1"/>
        <end position="24"/>
    </location>
</feature>
<dbReference type="GeneID" id="34459413"/>
<evidence type="ECO:0000256" key="1">
    <source>
        <dbReference type="SAM" id="MobiDB-lite"/>
    </source>
</evidence>
<dbReference type="Proteomes" id="UP000184300">
    <property type="component" value="Unassembled WGS sequence"/>
</dbReference>
<sequence length="221" mass="24463">MQEGSKKWQGRLDSTQVASTPRRTRSKSSCHLALLSTANDDAWISRSLHALQRLLPKSSVARLSGILHPVESGTDAVQVRAALIRIRTFLCVNGGPVFPECSTDAVKELLGSQCARALNHFPRHYDQQMKQEETSTTSTPEYIVCRRGGTLGNPVVTTLEYRVLFAIWNEPGKAGMQKWSRFRLKISVDPDWSGGPVTKTSPHAQSFFKSSGVCMGHTWPP</sequence>
<accession>A0A1L9VXF7</accession>
<evidence type="ECO:0000313" key="3">
    <source>
        <dbReference type="Proteomes" id="UP000184300"/>
    </source>
</evidence>